<evidence type="ECO:0000313" key="6">
    <source>
        <dbReference type="EMBL" id="KAB4231545.1"/>
    </source>
</evidence>
<name>A0A174P2F4_BACUN</name>
<evidence type="ECO:0000313" key="11">
    <source>
        <dbReference type="Proteomes" id="UP000095614"/>
    </source>
</evidence>
<reference evidence="12 13" key="2">
    <citation type="submission" date="2018-08" db="EMBL/GenBank/DDBJ databases">
        <title>A genome reference for cultivated species of the human gut microbiota.</title>
        <authorList>
            <person name="Zou Y."/>
            <person name="Xue W."/>
            <person name="Luo G."/>
        </authorList>
    </citation>
    <scope>NUCLEOTIDE SEQUENCE [LARGE SCALE GENOMIC DNA]</scope>
    <source>
        <strain evidence="10 14">AM18-14LB</strain>
        <strain evidence="9 12">OM03-4</strain>
        <strain evidence="8 13">TM04-30</strain>
    </source>
</reference>
<dbReference type="EMBL" id="WCUQ01000013">
    <property type="protein sequence ID" value="KAB4121437.1"/>
    <property type="molecule type" value="Genomic_DNA"/>
</dbReference>
<dbReference type="EMBL" id="WCUR01000104">
    <property type="protein sequence ID" value="KAB4111651.1"/>
    <property type="molecule type" value="Genomic_DNA"/>
</dbReference>
<feature type="transmembrane region" description="Helical" evidence="1">
    <location>
        <begin position="12"/>
        <end position="35"/>
    </location>
</feature>
<keyword evidence="1" id="KW-0472">Membrane</keyword>
<evidence type="ECO:0000313" key="7">
    <source>
        <dbReference type="EMBL" id="MDC1901830.1"/>
    </source>
</evidence>
<reference evidence="7" key="4">
    <citation type="submission" date="2022-10" db="EMBL/GenBank/DDBJ databases">
        <title>Human gut microbiome strain richness.</title>
        <authorList>
            <person name="Chen-Liaw A."/>
        </authorList>
    </citation>
    <scope>NUCLEOTIDE SEQUENCE</scope>
    <source>
        <strain evidence="7">1001713st1_F9_1001713B170221_170320</strain>
    </source>
</reference>
<evidence type="ECO:0000313" key="8">
    <source>
        <dbReference type="EMBL" id="RGJ89796.1"/>
    </source>
</evidence>
<dbReference type="PROSITE" id="PS51257">
    <property type="entry name" value="PROKAR_LIPOPROTEIN"/>
    <property type="match status" value="1"/>
</dbReference>
<evidence type="ECO:0000313" key="5">
    <source>
        <dbReference type="EMBL" id="KAB4121437.1"/>
    </source>
</evidence>
<dbReference type="Proteomes" id="UP000260759">
    <property type="component" value="Unassembled WGS sequence"/>
</dbReference>
<dbReference type="Proteomes" id="UP000438773">
    <property type="component" value="Unassembled WGS sequence"/>
</dbReference>
<dbReference type="Proteomes" id="UP000434462">
    <property type="component" value="Unassembled WGS sequence"/>
</dbReference>
<dbReference type="EMBL" id="WCTL01000020">
    <property type="protein sequence ID" value="KAB4231545.1"/>
    <property type="molecule type" value="Genomic_DNA"/>
</dbReference>
<dbReference type="EMBL" id="JAQNSI010000423">
    <property type="protein sequence ID" value="MDC1901830.1"/>
    <property type="molecule type" value="Genomic_DNA"/>
</dbReference>
<evidence type="ECO:0000313" key="13">
    <source>
        <dbReference type="Proteomes" id="UP000260844"/>
    </source>
</evidence>
<evidence type="ECO:0000313" key="15">
    <source>
        <dbReference type="Proteomes" id="UP000434462"/>
    </source>
</evidence>
<dbReference type="RefSeq" id="WP_004288731.1">
    <property type="nucleotide sequence ID" value="NZ_BAABZM010000001.1"/>
</dbReference>
<evidence type="ECO:0000313" key="17">
    <source>
        <dbReference type="Proteomes" id="UP000441711"/>
    </source>
</evidence>
<dbReference type="EMBL" id="QRJL01000021">
    <property type="protein sequence ID" value="RHH25932.1"/>
    <property type="molecule type" value="Genomic_DNA"/>
</dbReference>
<dbReference type="OrthoDB" id="957420at2"/>
<organism evidence="2 11">
    <name type="scientific">Bacteroides uniformis</name>
    <dbReference type="NCBI Taxonomy" id="820"/>
    <lineage>
        <taxon>Bacteria</taxon>
        <taxon>Pseudomonadati</taxon>
        <taxon>Bacteroidota</taxon>
        <taxon>Bacteroidia</taxon>
        <taxon>Bacteroidales</taxon>
        <taxon>Bacteroidaceae</taxon>
        <taxon>Bacteroides</taxon>
    </lineage>
</organism>
<accession>A0A174P2F4</accession>
<sequence length="167" mass="19377">MKPKNNTEVRKAYLRFAGYLTCCTILAVSIFACFLKTSGIEVKRITEQALEYDHIYAKELSLSNSMDSIYQYMKLMNTSPQINDKLLQSVVSTRKMNLLKYVQGMDTKDCRLYRQLLENLNIFLGVKDSIRLLNIQEEMVKKDLMQCIQDNWKTRRNLNVGSGGNKQ</sequence>
<dbReference type="Proteomes" id="UP001222603">
    <property type="component" value="Unassembled WGS sequence"/>
</dbReference>
<evidence type="ECO:0000313" key="10">
    <source>
        <dbReference type="EMBL" id="RHH25932.1"/>
    </source>
</evidence>
<proteinExistence type="predicted"/>
<evidence type="ECO:0000313" key="14">
    <source>
        <dbReference type="Proteomes" id="UP000283766"/>
    </source>
</evidence>
<evidence type="ECO:0000313" key="12">
    <source>
        <dbReference type="Proteomes" id="UP000260759"/>
    </source>
</evidence>
<evidence type="ECO:0000313" key="4">
    <source>
        <dbReference type="EMBL" id="KAB4111651.1"/>
    </source>
</evidence>
<evidence type="ECO:0000313" key="3">
    <source>
        <dbReference type="EMBL" id="KAB4107125.1"/>
    </source>
</evidence>
<keyword evidence="1" id="KW-1133">Transmembrane helix</keyword>
<dbReference type="EMBL" id="WCUP01000013">
    <property type="protein sequence ID" value="KAB4107125.1"/>
    <property type="molecule type" value="Genomic_DNA"/>
</dbReference>
<keyword evidence="1 3" id="KW-0812">Transmembrane</keyword>
<dbReference type="EMBL" id="CZAF01000014">
    <property type="protein sequence ID" value="CUP55243.1"/>
    <property type="molecule type" value="Genomic_DNA"/>
</dbReference>
<dbReference type="EMBL" id="QSVA01000018">
    <property type="protein sequence ID" value="RGN91316.1"/>
    <property type="molecule type" value="Genomic_DNA"/>
</dbReference>
<dbReference type="Proteomes" id="UP000095614">
    <property type="component" value="Unassembled WGS sequence"/>
</dbReference>
<evidence type="ECO:0000313" key="18">
    <source>
        <dbReference type="Proteomes" id="UP000462376"/>
    </source>
</evidence>
<reference evidence="15 16" key="3">
    <citation type="journal article" date="2019" name="Nat. Med.">
        <title>A library of human gut bacterial isolates paired with longitudinal multiomics data enables mechanistic microbiome research.</title>
        <authorList>
            <person name="Poyet M."/>
            <person name="Groussin M."/>
            <person name="Gibbons S.M."/>
            <person name="Avila-Pacheco J."/>
            <person name="Jiang X."/>
            <person name="Kearney S.M."/>
            <person name="Perrotta A.R."/>
            <person name="Berdy B."/>
            <person name="Zhao S."/>
            <person name="Lieberman T.D."/>
            <person name="Swanson P.K."/>
            <person name="Smith M."/>
            <person name="Roesemann S."/>
            <person name="Alexander J.E."/>
            <person name="Rich S.A."/>
            <person name="Livny J."/>
            <person name="Vlamakis H."/>
            <person name="Clish C."/>
            <person name="Bullock K."/>
            <person name="Deik A."/>
            <person name="Scott J."/>
            <person name="Pierce K.A."/>
            <person name="Xavier R.J."/>
            <person name="Alm E.J."/>
        </authorList>
    </citation>
    <scope>NUCLEOTIDE SEQUENCE [LARGE SCALE GENOMIC DNA]</scope>
    <source>
        <strain evidence="3 17">BIOML-A36</strain>
        <strain evidence="5 16">BIOML-A37</strain>
        <strain evidence="4 15">BIOML-A38</strain>
        <strain evidence="6 18">BIOML-A5</strain>
    </source>
</reference>
<evidence type="ECO:0000256" key="1">
    <source>
        <dbReference type="SAM" id="Phobius"/>
    </source>
</evidence>
<protein>
    <submittedName>
        <fullName evidence="7">Type VI secretion system TssO</fullName>
    </submittedName>
    <submittedName>
        <fullName evidence="3">Type VI secretion system transmembrane protein TssQ</fullName>
    </submittedName>
</protein>
<dbReference type="Proteomes" id="UP000462376">
    <property type="component" value="Unassembled WGS sequence"/>
</dbReference>
<dbReference type="Proteomes" id="UP000283766">
    <property type="component" value="Unassembled WGS sequence"/>
</dbReference>
<reference evidence="2 11" key="1">
    <citation type="submission" date="2015-09" db="EMBL/GenBank/DDBJ databases">
        <authorList>
            <consortium name="Pathogen Informatics"/>
        </authorList>
    </citation>
    <scope>NUCLEOTIDE SEQUENCE [LARGE SCALE GENOMIC DNA]</scope>
    <source>
        <strain evidence="2 11">2789STDY5834847</strain>
    </source>
</reference>
<dbReference type="AlphaFoldDB" id="A0A174P2F4"/>
<dbReference type="GeneID" id="69591768"/>
<dbReference type="Proteomes" id="UP000260844">
    <property type="component" value="Unassembled WGS sequence"/>
</dbReference>
<gene>
    <name evidence="10" type="ORF">DW216_20255</name>
    <name evidence="9" type="ORF">DXB37_16595</name>
    <name evidence="8" type="ORF">DXD40_17765</name>
    <name evidence="2" type="ORF">ERS852462_03980</name>
    <name evidence="6" type="ORF">GAP47_17520</name>
    <name evidence="3" type="ORF">GAQ70_17715</name>
    <name evidence="4" type="ORF">GAQ72_18690</name>
    <name evidence="5" type="ORF">GAQ75_19510</name>
    <name evidence="7" type="ORF">POZ10_14530</name>
</gene>
<evidence type="ECO:0000313" key="16">
    <source>
        <dbReference type="Proteomes" id="UP000438773"/>
    </source>
</evidence>
<dbReference type="Proteomes" id="UP000441711">
    <property type="component" value="Unassembled WGS sequence"/>
</dbReference>
<evidence type="ECO:0000313" key="9">
    <source>
        <dbReference type="EMBL" id="RGN91316.1"/>
    </source>
</evidence>
<dbReference type="EMBL" id="QSPV01000022">
    <property type="protein sequence ID" value="RGJ89796.1"/>
    <property type="molecule type" value="Genomic_DNA"/>
</dbReference>
<evidence type="ECO:0000313" key="2">
    <source>
        <dbReference type="EMBL" id="CUP55243.1"/>
    </source>
</evidence>